<feature type="compositionally biased region" description="Basic residues" evidence="1">
    <location>
        <begin position="286"/>
        <end position="299"/>
    </location>
</feature>
<feature type="region of interest" description="Disordered" evidence="1">
    <location>
        <begin position="252"/>
        <end position="313"/>
    </location>
</feature>
<dbReference type="PANTHER" id="PTHR47219">
    <property type="entry name" value="RAB GTPASE-ACTIVATING PROTEIN 1-LIKE"/>
    <property type="match status" value="1"/>
</dbReference>
<dbReference type="EMBL" id="BDRX01000005">
    <property type="protein sequence ID" value="GBF88434.1"/>
    <property type="molecule type" value="Genomic_DNA"/>
</dbReference>
<dbReference type="PROSITE" id="PS50086">
    <property type="entry name" value="TBC_RABGAP"/>
    <property type="match status" value="1"/>
</dbReference>
<feature type="compositionally biased region" description="Low complexity" evidence="1">
    <location>
        <begin position="382"/>
        <end position="406"/>
    </location>
</feature>
<feature type="compositionally biased region" description="Gly residues" evidence="1">
    <location>
        <begin position="143"/>
        <end position="156"/>
    </location>
</feature>
<evidence type="ECO:0000313" key="4">
    <source>
        <dbReference type="Proteomes" id="UP000247498"/>
    </source>
</evidence>
<feature type="compositionally biased region" description="Pro residues" evidence="1">
    <location>
        <begin position="170"/>
        <end position="180"/>
    </location>
</feature>
<protein>
    <recommendedName>
        <fullName evidence="2">Rab-GAP TBC domain-containing protein</fullName>
    </recommendedName>
</protein>
<feature type="compositionally biased region" description="Low complexity" evidence="1">
    <location>
        <begin position="203"/>
        <end position="221"/>
    </location>
</feature>
<evidence type="ECO:0000256" key="1">
    <source>
        <dbReference type="SAM" id="MobiDB-lite"/>
    </source>
</evidence>
<feature type="compositionally biased region" description="Pro residues" evidence="1">
    <location>
        <begin position="222"/>
        <end position="233"/>
    </location>
</feature>
<dbReference type="Gene3D" id="1.10.472.80">
    <property type="entry name" value="Ypt/Rab-GAP domain of gyp1p, domain 3"/>
    <property type="match status" value="1"/>
</dbReference>
<name>A0A2V0NLW1_9CHLO</name>
<feature type="region of interest" description="Disordered" evidence="1">
    <location>
        <begin position="203"/>
        <end position="237"/>
    </location>
</feature>
<comment type="caution">
    <text evidence="3">The sequence shown here is derived from an EMBL/GenBank/DDBJ whole genome shotgun (WGS) entry which is preliminary data.</text>
</comment>
<feature type="compositionally biased region" description="Pro residues" evidence="1">
    <location>
        <begin position="260"/>
        <end position="273"/>
    </location>
</feature>
<keyword evidence="4" id="KW-1185">Reference proteome</keyword>
<dbReference type="Proteomes" id="UP000247498">
    <property type="component" value="Unassembled WGS sequence"/>
</dbReference>
<accession>A0A2V0NLW1</accession>
<evidence type="ECO:0000313" key="3">
    <source>
        <dbReference type="EMBL" id="GBF88434.1"/>
    </source>
</evidence>
<dbReference type="Pfam" id="PF23436">
    <property type="entry name" value="RabGap-TBC_2"/>
    <property type="match status" value="1"/>
</dbReference>
<feature type="region of interest" description="Disordered" evidence="1">
    <location>
        <begin position="359"/>
        <end position="424"/>
    </location>
</feature>
<dbReference type="AlphaFoldDB" id="A0A2V0NLW1"/>
<dbReference type="OrthoDB" id="294251at2759"/>
<feature type="region of interest" description="Disordered" evidence="1">
    <location>
        <begin position="140"/>
        <end position="186"/>
    </location>
</feature>
<reference evidence="3 4" key="1">
    <citation type="journal article" date="2018" name="Sci. Rep.">
        <title>Raphidocelis subcapitata (=Pseudokirchneriella subcapitata) provides an insight into genome evolution and environmental adaptations in the Sphaeropleales.</title>
        <authorList>
            <person name="Suzuki S."/>
            <person name="Yamaguchi H."/>
            <person name="Nakajima N."/>
            <person name="Kawachi M."/>
        </authorList>
    </citation>
    <scope>NUCLEOTIDE SEQUENCE [LARGE SCALE GENOMIC DNA]</scope>
    <source>
        <strain evidence="3 4">NIES-35</strain>
    </source>
</reference>
<sequence>MPPRLRAHLESVGVAPSLYAASWLMTTFSAEYPASFSARIMDVVLSEKVDQALLKVAVALLTAGERALLAAGDLEEALTFIKQGMPGWDEATLHDVLSEAFKKPWLPRQLALLATWEGAETVGEAAERIGRANEAAAAAAAGEEGGGGGGGGGSGAGSPKQRLSDGGAPSPLPLLPPPCSPAAGLRSVGSASMRAARSLSGAGAASAGDGAASSSSSALPSPLAPAPATPPAPAAAAAGTAGAAAAAAGDWLGGWEPFGEAPPSPSPQPPPAAAAPEWLWHEERHQHHHQHQHQHHLPAHSHGPSGLGPSASAPAIAGAAAAPAAPRAAAAAAARPASVEPAAAGDCWGDFLSSPHVGLSDSAPHPAAAAGPGSEWQPEWEQAAPTAAAAAAPASVPPQQQQQQQHQHQHQRQQHAQKTQQQAAADSLFEGLFVAAMADSSPGVKSADLLL</sequence>
<dbReference type="SUPFAM" id="SSF47923">
    <property type="entry name" value="Ypt/Rab-GAP domain of gyp1p"/>
    <property type="match status" value="1"/>
</dbReference>
<organism evidence="3 4">
    <name type="scientific">Raphidocelis subcapitata</name>
    <dbReference type="NCBI Taxonomy" id="307507"/>
    <lineage>
        <taxon>Eukaryota</taxon>
        <taxon>Viridiplantae</taxon>
        <taxon>Chlorophyta</taxon>
        <taxon>core chlorophytes</taxon>
        <taxon>Chlorophyceae</taxon>
        <taxon>CS clade</taxon>
        <taxon>Sphaeropleales</taxon>
        <taxon>Selenastraceae</taxon>
        <taxon>Raphidocelis</taxon>
    </lineage>
</organism>
<evidence type="ECO:0000259" key="2">
    <source>
        <dbReference type="PROSITE" id="PS50086"/>
    </source>
</evidence>
<feature type="domain" description="Rab-GAP TBC" evidence="2">
    <location>
        <begin position="1"/>
        <end position="48"/>
    </location>
</feature>
<gene>
    <name evidence="3" type="ORF">Rsub_01146</name>
</gene>
<dbReference type="InterPro" id="IPR000195">
    <property type="entry name" value="Rab-GAP-TBC_dom"/>
</dbReference>
<dbReference type="STRING" id="307507.A0A2V0NLW1"/>
<proteinExistence type="predicted"/>
<dbReference type="InterPro" id="IPR050302">
    <property type="entry name" value="Rab_GAP_TBC_domain"/>
</dbReference>
<dbReference type="InterPro" id="IPR035969">
    <property type="entry name" value="Rab-GAP_TBC_sf"/>
</dbReference>
<feature type="compositionally biased region" description="Low complexity" evidence="1">
    <location>
        <begin position="363"/>
        <end position="373"/>
    </location>
</feature>
<feature type="compositionally biased region" description="Low complexity" evidence="1">
    <location>
        <begin position="300"/>
        <end position="313"/>
    </location>
</feature>
<dbReference type="InParanoid" id="A0A2V0NLW1"/>